<dbReference type="InterPro" id="IPR011990">
    <property type="entry name" value="TPR-like_helical_dom_sf"/>
</dbReference>
<reference evidence="3 4" key="1">
    <citation type="submission" date="2022-05" db="EMBL/GenBank/DDBJ databases">
        <authorList>
            <person name="Park J.-S."/>
        </authorList>
    </citation>
    <scope>NUCLEOTIDE SEQUENCE [LARGE SCALE GENOMIC DNA]</scope>
    <source>
        <strain evidence="3 4">2012CJ34-2</strain>
    </source>
</reference>
<dbReference type="RefSeq" id="WP_249700351.1">
    <property type="nucleotide sequence ID" value="NZ_JAMFLX010000019.1"/>
</dbReference>
<evidence type="ECO:0000313" key="3">
    <source>
        <dbReference type="EMBL" id="MCL6271021.1"/>
    </source>
</evidence>
<evidence type="ECO:0000313" key="4">
    <source>
        <dbReference type="Proteomes" id="UP001203338"/>
    </source>
</evidence>
<keyword evidence="1" id="KW-0175">Coiled coil</keyword>
<dbReference type="CDD" id="cd22744">
    <property type="entry name" value="OTU"/>
    <property type="match status" value="1"/>
</dbReference>
<comment type="caution">
    <text evidence="3">The sequence shown here is derived from an EMBL/GenBank/DDBJ whole genome shotgun (WGS) entry which is preliminary data.</text>
</comment>
<evidence type="ECO:0000256" key="2">
    <source>
        <dbReference type="SAM" id="MobiDB-lite"/>
    </source>
</evidence>
<evidence type="ECO:0008006" key="5">
    <source>
        <dbReference type="Google" id="ProtNLM"/>
    </source>
</evidence>
<dbReference type="Gene3D" id="1.25.40.10">
    <property type="entry name" value="Tetratricopeptide repeat domain"/>
    <property type="match status" value="1"/>
</dbReference>
<feature type="region of interest" description="Disordered" evidence="2">
    <location>
        <begin position="401"/>
        <end position="440"/>
    </location>
</feature>
<dbReference type="Gene3D" id="3.90.70.80">
    <property type="match status" value="1"/>
</dbReference>
<sequence>MFTALLRWLLDSNNKCCQSSLALAFFTVFSLAGYGDDDWFTTRVAKGMHAMVWYGETEEEELHANVEILRELLKDYRASSPYYIPSLFADIHALLLQNADLLSDKDFRWLLSHKKELEKAANVTLGDVIEWRRVPPEVSKKKKKKKKHEKNVRELKAVEADEEVPLDIASQTLREQPDKWFDRLRGEIKQCRNPEKLEETVELQREAHESLEKLDRKLYESLQRFIQKHRHELTERRFGHLNHHDRKHYLKELDGFLQKHHLVKVDVPGDDNCIPSVLAEQLTHRSASNHQYTSQEVRRHLADHYQSLQSNDPQHILVAVLGDWGQENIGEDKSWMDVQPTLMLAADRYQYPVIHVYPRGRSPVVETYWPNSHALVSRHPFQQALIIIHNGYGHYDAAIYKPDRSRSEHKPHKKRESSSKRSIIIQEPVHATSHKDPQQVDQLKREAEAYLKQALNLSVDSSFEHELVRVSIPDDFGQGDTDDWLDLLEATSSSAGIVPASGNSTVIAEESENDPEFDAALESLKQRLAAFEKGEKSEEDGLESLYLLLEQSRGRTMDLPLLMKDMGGDTDLQIVAPGDVRLNHGFFSVLCELIGQGTAGVMRRQQRSAMQCKHGLQSGMKLLQEDNYLWDTINILYTGLQWAELFQHPDIWTSLGSDSDPLWNRPEIFWLLAMHLGRDIIISLPTEDKCSGIVYSPSSAPQVLHYKQLAEAAGQLHRGHSSPLMMAYDGFCWSAIQLKAEEGGQEAEKDVEDIDAELERDTDTGQLLHLLDEESQEHRAKSKTVSMTPSSSTLLKKDFRKNIQKVIRLHCNQQWDGVVRLLKKDVHKFPRIFRVTARYYLAQAYLKLKNKEKFLEQFEKLQNAVSMDDLEGRLKVIILKKSGEGYLRRLKLSQAIEDLDDMPIEGPRSYILHLARIYEIKFSAYLKAIGCLQKYLDHHKHDWQVALSINVLIQKIKDRSRRDQLFSELAPVLTQLHQRNPGNHSITIAYAINCAQQGMWSRGIEALEQAGLENIKVLEAWLSLVLRSEENAEHFDKAYQYLTPVYKKTPILQKMWLRLHSYERDPEKVKVILPEAVVMVNASRGSKHYYANLISLQKFYVTLNYAFQLDELSHMMRHRHPGRRHFNETGVIIQNLYLGRYKKAQRLADRAVKSWPKVPHIYALQARAHSKARSPDAAELMNGLVTWFRRNPVKLRNLAMEVQRYYEEKDELQKQYEILVEINDNNKNFQTARKKLVHVGLRAGDYLSDQPDAYSKAADCYRRSFACNRSSVDGLTSGYKALLLYAKRNDKERFWGFVELFETCRNESELWKKHCQLGKDPFIEELDQFKNSISRPANLRGYRKRWHITGD</sequence>
<name>A0ABT0PIE9_9GAMM</name>
<feature type="coiled-coil region" evidence="1">
    <location>
        <begin position="1195"/>
        <end position="1222"/>
    </location>
</feature>
<evidence type="ECO:0000256" key="1">
    <source>
        <dbReference type="SAM" id="Coils"/>
    </source>
</evidence>
<dbReference type="SUPFAM" id="SSF48452">
    <property type="entry name" value="TPR-like"/>
    <property type="match status" value="1"/>
</dbReference>
<organism evidence="3 4">
    <name type="scientific">Parendozoicomonas callyspongiae</name>
    <dbReference type="NCBI Taxonomy" id="2942213"/>
    <lineage>
        <taxon>Bacteria</taxon>
        <taxon>Pseudomonadati</taxon>
        <taxon>Pseudomonadota</taxon>
        <taxon>Gammaproteobacteria</taxon>
        <taxon>Oceanospirillales</taxon>
        <taxon>Endozoicomonadaceae</taxon>
        <taxon>Parendozoicomonas</taxon>
    </lineage>
</organism>
<proteinExistence type="predicted"/>
<accession>A0ABT0PIE9</accession>
<gene>
    <name evidence="3" type="ORF">M3P05_13905</name>
</gene>
<dbReference type="Proteomes" id="UP001203338">
    <property type="component" value="Unassembled WGS sequence"/>
</dbReference>
<dbReference type="EMBL" id="JAMFLX010000019">
    <property type="protein sequence ID" value="MCL6271021.1"/>
    <property type="molecule type" value="Genomic_DNA"/>
</dbReference>
<protein>
    <recommendedName>
        <fullName evidence="5">Tetratricopeptide repeat protein</fullName>
    </recommendedName>
</protein>
<keyword evidence="4" id="KW-1185">Reference proteome</keyword>